<dbReference type="EMBL" id="BKCJ010446968">
    <property type="protein sequence ID" value="GFA56732.1"/>
    <property type="molecule type" value="Genomic_DNA"/>
</dbReference>
<evidence type="ECO:0000256" key="3">
    <source>
        <dbReference type="SAM" id="MobiDB-lite"/>
    </source>
</evidence>
<dbReference type="PANTHER" id="PTHR42648">
    <property type="entry name" value="TRANSPOSASE, PUTATIVE-RELATED"/>
    <property type="match status" value="1"/>
</dbReference>
<sequence>CAMGKSTKKTHKPKSEDTNQEKLYLLHMDRCGPIRVESVKGKKYILVIVDDYSRFTWVKLLRSKDETLAFIIKFPKMIQDLLFQLIFDELLNPPPNVVNQAPEVIAPIAKVIPPVHAGLTGSPSSTTIDQDAPSTSKSHTPTEIQSSVIPQDVGDDNLDMEVAHMGNDPLFGVPIPEVTSAQSSSTASPQSITYKEALTQSCWIEAMQEELNEFERPEVWELVPRPDQVMVITLKWIYKVKLDELGGILKNKAYLVARGYRQEEGIDFEESFAPVAKLEAIWIFLAYAAHKNMVVYQMDVKTVFLNGNMREEVYVSQPDRFVDPDNPNYVYKLKKALYGLKQAPRAWYDMLSSYLLSQDFSKGSVDPTLFIKRNGTELLL</sequence>
<feature type="compositionally biased region" description="Polar residues" evidence="3">
    <location>
        <begin position="121"/>
        <end position="149"/>
    </location>
</feature>
<comment type="caution">
    <text evidence="5">The sequence shown here is derived from an EMBL/GenBank/DDBJ whole genome shotgun (WGS) entry which is preliminary data.</text>
</comment>
<dbReference type="InterPro" id="IPR043502">
    <property type="entry name" value="DNA/RNA_pol_sf"/>
</dbReference>
<dbReference type="Gene3D" id="3.30.420.10">
    <property type="entry name" value="Ribonuclease H-like superfamily/Ribonuclease H"/>
    <property type="match status" value="1"/>
</dbReference>
<name>A0A699JTP2_TANCI</name>
<feature type="non-terminal residue" evidence="5">
    <location>
        <position position="1"/>
    </location>
</feature>
<accession>A0A699JTP2</accession>
<dbReference type="Pfam" id="PF07727">
    <property type="entry name" value="RVT_2"/>
    <property type="match status" value="1"/>
</dbReference>
<protein>
    <submittedName>
        <fullName evidence="5">Retrovirus-related Pol polyprotein from transposon TNT 1-94</fullName>
    </submittedName>
</protein>
<keyword evidence="2" id="KW-0378">Hydrolase</keyword>
<dbReference type="GO" id="GO:0046872">
    <property type="term" value="F:metal ion binding"/>
    <property type="evidence" value="ECO:0007669"/>
    <property type="project" value="UniProtKB-KW"/>
</dbReference>
<dbReference type="InterPro" id="IPR036397">
    <property type="entry name" value="RNaseH_sf"/>
</dbReference>
<dbReference type="InterPro" id="IPR039537">
    <property type="entry name" value="Retrotran_Ty1/copia-like"/>
</dbReference>
<keyword evidence="1" id="KW-0479">Metal-binding</keyword>
<evidence type="ECO:0000256" key="2">
    <source>
        <dbReference type="ARBA" id="ARBA00022801"/>
    </source>
</evidence>
<proteinExistence type="predicted"/>
<gene>
    <name evidence="5" type="ORF">Tci_628704</name>
</gene>
<dbReference type="InterPro" id="IPR012337">
    <property type="entry name" value="RNaseH-like_sf"/>
</dbReference>
<feature type="region of interest" description="Disordered" evidence="3">
    <location>
        <begin position="120"/>
        <end position="151"/>
    </location>
</feature>
<dbReference type="InterPro" id="IPR013103">
    <property type="entry name" value="RVT_2"/>
</dbReference>
<evidence type="ECO:0000313" key="5">
    <source>
        <dbReference type="EMBL" id="GFA56732.1"/>
    </source>
</evidence>
<dbReference type="AlphaFoldDB" id="A0A699JTP2"/>
<feature type="non-terminal residue" evidence="5">
    <location>
        <position position="380"/>
    </location>
</feature>
<dbReference type="SUPFAM" id="SSF56672">
    <property type="entry name" value="DNA/RNA polymerases"/>
    <property type="match status" value="1"/>
</dbReference>
<evidence type="ECO:0000256" key="1">
    <source>
        <dbReference type="ARBA" id="ARBA00022723"/>
    </source>
</evidence>
<dbReference type="PANTHER" id="PTHR42648:SF21">
    <property type="entry name" value="CYSTEINE-RICH RLK (RECEPTOR-LIKE PROTEIN KINASE) 8"/>
    <property type="match status" value="1"/>
</dbReference>
<organism evidence="5">
    <name type="scientific">Tanacetum cinerariifolium</name>
    <name type="common">Dalmatian daisy</name>
    <name type="synonym">Chrysanthemum cinerariifolium</name>
    <dbReference type="NCBI Taxonomy" id="118510"/>
    <lineage>
        <taxon>Eukaryota</taxon>
        <taxon>Viridiplantae</taxon>
        <taxon>Streptophyta</taxon>
        <taxon>Embryophyta</taxon>
        <taxon>Tracheophyta</taxon>
        <taxon>Spermatophyta</taxon>
        <taxon>Magnoliopsida</taxon>
        <taxon>eudicotyledons</taxon>
        <taxon>Gunneridae</taxon>
        <taxon>Pentapetalae</taxon>
        <taxon>asterids</taxon>
        <taxon>campanulids</taxon>
        <taxon>Asterales</taxon>
        <taxon>Asteraceae</taxon>
        <taxon>Asteroideae</taxon>
        <taxon>Anthemideae</taxon>
        <taxon>Anthemidinae</taxon>
        <taxon>Tanacetum</taxon>
    </lineage>
</organism>
<dbReference type="SUPFAM" id="SSF53098">
    <property type="entry name" value="Ribonuclease H-like"/>
    <property type="match status" value="1"/>
</dbReference>
<evidence type="ECO:0000259" key="4">
    <source>
        <dbReference type="Pfam" id="PF07727"/>
    </source>
</evidence>
<reference evidence="5" key="1">
    <citation type="journal article" date="2019" name="Sci. Rep.">
        <title>Draft genome of Tanacetum cinerariifolium, the natural source of mosquito coil.</title>
        <authorList>
            <person name="Yamashiro T."/>
            <person name="Shiraishi A."/>
            <person name="Satake H."/>
            <person name="Nakayama K."/>
        </authorList>
    </citation>
    <scope>NUCLEOTIDE SEQUENCE</scope>
</reference>
<feature type="domain" description="Reverse transcriptase Ty1/copia-type" evidence="4">
    <location>
        <begin position="218"/>
        <end position="378"/>
    </location>
</feature>
<dbReference type="GO" id="GO:0016787">
    <property type="term" value="F:hydrolase activity"/>
    <property type="evidence" value="ECO:0007669"/>
    <property type="project" value="UniProtKB-KW"/>
</dbReference>
<dbReference type="GO" id="GO:0003676">
    <property type="term" value="F:nucleic acid binding"/>
    <property type="evidence" value="ECO:0007669"/>
    <property type="project" value="InterPro"/>
</dbReference>